<organism evidence="1 2">
    <name type="scientific">Zhengella mangrovi</name>
    <dbReference type="NCBI Taxonomy" id="1982044"/>
    <lineage>
        <taxon>Bacteria</taxon>
        <taxon>Pseudomonadati</taxon>
        <taxon>Pseudomonadota</taxon>
        <taxon>Alphaproteobacteria</taxon>
        <taxon>Hyphomicrobiales</taxon>
        <taxon>Notoacmeibacteraceae</taxon>
        <taxon>Zhengella</taxon>
    </lineage>
</organism>
<proteinExistence type="predicted"/>
<protein>
    <submittedName>
        <fullName evidence="1">Uncharacterized protein</fullName>
    </submittedName>
</protein>
<evidence type="ECO:0000313" key="1">
    <source>
        <dbReference type="EMBL" id="PHP65516.1"/>
    </source>
</evidence>
<name>A0A2G1QJ17_9HYPH</name>
<dbReference type="EMBL" id="PDVP01000014">
    <property type="protein sequence ID" value="PHP65516.1"/>
    <property type="molecule type" value="Genomic_DNA"/>
</dbReference>
<accession>A0A2G1QJ17</accession>
<dbReference type="AlphaFoldDB" id="A0A2G1QJ17"/>
<reference evidence="1 2" key="1">
    <citation type="submission" date="2017-10" db="EMBL/GenBank/DDBJ databases">
        <title>Sedimentibacterium mangrovi gen. nov., sp. nov., a novel member of family Phyllobacteriacea isolated from mangrove sediment.</title>
        <authorList>
            <person name="Liao H."/>
            <person name="Tian Y."/>
        </authorList>
    </citation>
    <scope>NUCLEOTIDE SEQUENCE [LARGE SCALE GENOMIC DNA]</scope>
    <source>
        <strain evidence="1 2">X9-2-2</strain>
    </source>
</reference>
<evidence type="ECO:0000313" key="2">
    <source>
        <dbReference type="Proteomes" id="UP000221168"/>
    </source>
</evidence>
<gene>
    <name evidence="1" type="ORF">CSC94_18095</name>
</gene>
<dbReference type="Proteomes" id="UP000221168">
    <property type="component" value="Unassembled WGS sequence"/>
</dbReference>
<keyword evidence="2" id="KW-1185">Reference proteome</keyword>
<comment type="caution">
    <text evidence="1">The sequence shown here is derived from an EMBL/GenBank/DDBJ whole genome shotgun (WGS) entry which is preliminary data.</text>
</comment>
<dbReference type="OrthoDB" id="784829at2"/>
<sequence>MATARHSHLLSFDNLSRIDSRLSDAICRLSTGGAFTTRKLHTDSDLAWFQGARPIILNGIPMLTERADLADRSLQVRLLDIGGRSRQTEAEWWTSWHSVRPNILGVLFSALSVAIRRIDTVKLELLPRMADFVRLVEAAAPGLGWEDGAFSAAYAENRSCANDLAFEADPVAVAIHDLVPSKAGAKWSWEGTATELLATLNRAASPEIRRLHPWPKKANEMGNAVLRAKPSLRQKGILVDRYKTAARRLITISLDRTSKRR</sequence>
<dbReference type="RefSeq" id="WP_099307788.1">
    <property type="nucleotide sequence ID" value="NZ_PDVP01000014.1"/>
</dbReference>